<dbReference type="Pfam" id="PF00155">
    <property type="entry name" value="Aminotran_1_2"/>
    <property type="match status" value="1"/>
</dbReference>
<dbReference type="GO" id="GO:0030170">
    <property type="term" value="F:pyridoxal phosphate binding"/>
    <property type="evidence" value="ECO:0007669"/>
    <property type="project" value="InterPro"/>
</dbReference>
<protein>
    <recommendedName>
        <fullName evidence="4">threonine-phosphate decarboxylase</fullName>
        <ecNumber evidence="4">4.1.1.81</ecNumber>
    </recommendedName>
    <alternativeName>
        <fullName evidence="8">L-threonine-O-3-phosphate decarboxylase</fullName>
    </alternativeName>
</protein>
<evidence type="ECO:0000256" key="9">
    <source>
        <dbReference type="ARBA" id="ARBA00048531"/>
    </source>
</evidence>
<keyword evidence="12" id="KW-1185">Reference proteome</keyword>
<comment type="caution">
    <text evidence="11">The sequence shown here is derived from an EMBL/GenBank/DDBJ whole genome shotgun (WGS) entry which is preliminary data.</text>
</comment>
<evidence type="ECO:0000259" key="10">
    <source>
        <dbReference type="Pfam" id="PF00155"/>
    </source>
</evidence>
<dbReference type="Gene3D" id="3.40.640.10">
    <property type="entry name" value="Type I PLP-dependent aspartate aminotransferase-like (Major domain)"/>
    <property type="match status" value="1"/>
</dbReference>
<dbReference type="AlphaFoldDB" id="A0A2S5JDT7"/>
<evidence type="ECO:0000256" key="8">
    <source>
        <dbReference type="ARBA" id="ARBA00029996"/>
    </source>
</evidence>
<dbReference type="EMBL" id="PRDS01000011">
    <property type="protein sequence ID" value="PPB79558.1"/>
    <property type="molecule type" value="Genomic_DNA"/>
</dbReference>
<keyword evidence="7" id="KW-0456">Lyase</keyword>
<reference evidence="11 12" key="1">
    <citation type="submission" date="2018-01" db="EMBL/GenBank/DDBJ databases">
        <title>Genomic Encyclopedia of Archaeal and Bacterial Type Strains, Phase II (KMG-II): from individual species to whole genera.</title>
        <authorList>
            <person name="Goeker M."/>
        </authorList>
    </citation>
    <scope>NUCLEOTIDE SEQUENCE [LARGE SCALE GENOMIC DNA]</scope>
    <source>
        <strain evidence="11 12">DSM 12048</strain>
    </source>
</reference>
<evidence type="ECO:0000256" key="4">
    <source>
        <dbReference type="ARBA" id="ARBA00012285"/>
    </source>
</evidence>
<accession>A0A2S5JDT7</accession>
<proteinExistence type="predicted"/>
<dbReference type="InterPro" id="IPR005860">
    <property type="entry name" value="CobD"/>
</dbReference>
<gene>
    <name evidence="11" type="ORF">LV82_02729</name>
</gene>
<dbReference type="InterPro" id="IPR015422">
    <property type="entry name" value="PyrdxlP-dep_Trfase_small"/>
</dbReference>
<evidence type="ECO:0000256" key="3">
    <source>
        <dbReference type="ARBA" id="ARBA00004953"/>
    </source>
</evidence>
<evidence type="ECO:0000256" key="2">
    <source>
        <dbReference type="ARBA" id="ARBA00003444"/>
    </source>
</evidence>
<dbReference type="GO" id="GO:0048472">
    <property type="term" value="F:threonine-phosphate decarboxylase activity"/>
    <property type="evidence" value="ECO:0007669"/>
    <property type="project" value="UniProtKB-EC"/>
</dbReference>
<dbReference type="PROSITE" id="PS00105">
    <property type="entry name" value="AA_TRANSFER_CLASS_1"/>
    <property type="match status" value="1"/>
</dbReference>
<keyword evidence="5" id="KW-0169">Cobalamin biosynthesis</keyword>
<dbReference type="PANTHER" id="PTHR42885:SF1">
    <property type="entry name" value="THREONINE-PHOSPHATE DECARBOXYLASE"/>
    <property type="match status" value="1"/>
</dbReference>
<dbReference type="NCBIfam" id="TIGR01140">
    <property type="entry name" value="L_thr_O3P_dcar"/>
    <property type="match status" value="1"/>
</dbReference>
<name>A0A2S5JDT7_9RHOB</name>
<evidence type="ECO:0000256" key="7">
    <source>
        <dbReference type="ARBA" id="ARBA00023239"/>
    </source>
</evidence>
<comment type="function">
    <text evidence="2">Decarboxylates L-threonine-O-3-phosphate to yield (R)-1-amino-2-propanol O-2-phosphate, the precursor for the linkage between the nucleotide loop and the corrin ring in cobalamin.</text>
</comment>
<evidence type="ECO:0000313" key="11">
    <source>
        <dbReference type="EMBL" id="PPB79558.1"/>
    </source>
</evidence>
<organism evidence="11 12">
    <name type="scientific">Albidovulum inexpectatum</name>
    <dbReference type="NCBI Taxonomy" id="196587"/>
    <lineage>
        <taxon>Bacteria</taxon>
        <taxon>Pseudomonadati</taxon>
        <taxon>Pseudomonadota</taxon>
        <taxon>Alphaproteobacteria</taxon>
        <taxon>Rhodobacterales</taxon>
        <taxon>Paracoccaceae</taxon>
        <taxon>Albidovulum</taxon>
    </lineage>
</organism>
<dbReference type="EC" id="4.1.1.81" evidence="4"/>
<dbReference type="InterPro" id="IPR004838">
    <property type="entry name" value="NHTrfase_class1_PyrdxlP-BS"/>
</dbReference>
<evidence type="ECO:0000256" key="6">
    <source>
        <dbReference type="ARBA" id="ARBA00022898"/>
    </source>
</evidence>
<comment type="pathway">
    <text evidence="3">Cofactor biosynthesis; adenosylcobalamin biosynthesis.</text>
</comment>
<evidence type="ECO:0000256" key="1">
    <source>
        <dbReference type="ARBA" id="ARBA00001933"/>
    </source>
</evidence>
<dbReference type="InterPro" id="IPR004839">
    <property type="entry name" value="Aminotransferase_I/II_large"/>
</dbReference>
<dbReference type="InterPro" id="IPR015421">
    <property type="entry name" value="PyrdxlP-dep_Trfase_major"/>
</dbReference>
<dbReference type="UniPathway" id="UPA00148"/>
<dbReference type="GO" id="GO:0009236">
    <property type="term" value="P:cobalamin biosynthetic process"/>
    <property type="evidence" value="ECO:0007669"/>
    <property type="project" value="UniProtKB-UniPathway"/>
</dbReference>
<dbReference type="CDD" id="cd00609">
    <property type="entry name" value="AAT_like"/>
    <property type="match status" value="1"/>
</dbReference>
<dbReference type="InterPro" id="IPR015424">
    <property type="entry name" value="PyrdxlP-dep_Trfase"/>
</dbReference>
<comment type="catalytic activity">
    <reaction evidence="9">
        <text>O-phospho-L-threonine + H(+) = (R)-1-aminopropan-2-yl phosphate + CO2</text>
        <dbReference type="Rhea" id="RHEA:11492"/>
        <dbReference type="ChEBI" id="CHEBI:15378"/>
        <dbReference type="ChEBI" id="CHEBI:16526"/>
        <dbReference type="ChEBI" id="CHEBI:58563"/>
        <dbReference type="ChEBI" id="CHEBI:58675"/>
        <dbReference type="EC" id="4.1.1.81"/>
    </reaction>
</comment>
<dbReference type="RefSeq" id="WP_170063445.1">
    <property type="nucleotide sequence ID" value="NZ_PRDS01000011.1"/>
</dbReference>
<comment type="cofactor">
    <cofactor evidence="1">
        <name>pyridoxal 5'-phosphate</name>
        <dbReference type="ChEBI" id="CHEBI:597326"/>
    </cofactor>
</comment>
<feature type="domain" description="Aminotransferase class I/classII large" evidence="10">
    <location>
        <begin position="60"/>
        <end position="285"/>
    </location>
</feature>
<dbReference type="Gene3D" id="3.90.1150.10">
    <property type="entry name" value="Aspartate Aminotransferase, domain 1"/>
    <property type="match status" value="1"/>
</dbReference>
<sequence length="323" mass="34322">MRDHGGNLDGAIARFGGHAGDWVDLSTGINRRPWPVPEGLPAEAWRALPTRTALRRLSDAARAAYGTGAAVLPVAGAQAAIQLIPRMTRPGLARVLSPTYNEHAAALAAAGWRVEEVTASDDLPGADLAVIVNPNNPDGRVLPPRQILQLAGRVGRLVVDESFADPHPACSVAARAGEAGMLVLRSFGKFYGLAGLRLGFALGAEHDIARLADMAGPWPVSGPAIAVGSAALADRDWAERMRRTLAEDAARLDDLAAGAGWHLVGGTSLFRLYRVPDAGATQQRLARGHVWSRIFPWSDDLIRLGLPGPEHEWQRLVAAMNAM</sequence>
<dbReference type="SUPFAM" id="SSF53383">
    <property type="entry name" value="PLP-dependent transferases"/>
    <property type="match status" value="1"/>
</dbReference>
<evidence type="ECO:0000256" key="5">
    <source>
        <dbReference type="ARBA" id="ARBA00022573"/>
    </source>
</evidence>
<evidence type="ECO:0000313" key="12">
    <source>
        <dbReference type="Proteomes" id="UP000239736"/>
    </source>
</evidence>
<dbReference type="PANTHER" id="PTHR42885">
    <property type="entry name" value="HISTIDINOL-PHOSPHATE AMINOTRANSFERASE-RELATED"/>
    <property type="match status" value="1"/>
</dbReference>
<dbReference type="Proteomes" id="UP000239736">
    <property type="component" value="Unassembled WGS sequence"/>
</dbReference>
<keyword evidence="6" id="KW-0663">Pyridoxal phosphate</keyword>